<keyword evidence="1" id="KW-0285">Flavoprotein</keyword>
<dbReference type="Pfam" id="PF03358">
    <property type="entry name" value="FMN_red"/>
    <property type="match status" value="1"/>
</dbReference>
<dbReference type="InterPro" id="IPR029039">
    <property type="entry name" value="Flavoprotein-like_sf"/>
</dbReference>
<feature type="domain" description="NADPH-dependent FMN reductase-like" evidence="3">
    <location>
        <begin position="3"/>
        <end position="127"/>
    </location>
</feature>
<dbReference type="Proteomes" id="UP000886721">
    <property type="component" value="Unassembled WGS sequence"/>
</dbReference>
<name>A0A9D1WXD4_9FIRM</name>
<dbReference type="GO" id="GO:0016491">
    <property type="term" value="F:oxidoreductase activity"/>
    <property type="evidence" value="ECO:0007669"/>
    <property type="project" value="InterPro"/>
</dbReference>
<evidence type="ECO:0000313" key="4">
    <source>
        <dbReference type="EMBL" id="HIX68979.1"/>
    </source>
</evidence>
<evidence type="ECO:0000256" key="1">
    <source>
        <dbReference type="ARBA" id="ARBA00022630"/>
    </source>
</evidence>
<dbReference type="PANTHER" id="PTHR43278">
    <property type="entry name" value="NAD(P)H-DEPENDENT FMN-CONTAINING OXIDOREDUCTASE YWQN-RELATED"/>
    <property type="match status" value="1"/>
</dbReference>
<evidence type="ECO:0000313" key="5">
    <source>
        <dbReference type="Proteomes" id="UP000886721"/>
    </source>
</evidence>
<dbReference type="AlphaFoldDB" id="A0A9D1WXD4"/>
<dbReference type="InterPro" id="IPR051796">
    <property type="entry name" value="ISF_SsuE-like"/>
</dbReference>
<keyword evidence="2" id="KW-0288">FMN</keyword>
<accession>A0A9D1WXD4</accession>
<reference evidence="4" key="2">
    <citation type="submission" date="2021-04" db="EMBL/GenBank/DDBJ databases">
        <authorList>
            <person name="Gilroy R."/>
        </authorList>
    </citation>
    <scope>NUCLEOTIDE SEQUENCE</scope>
    <source>
        <strain evidence="4">CHK191-13928</strain>
    </source>
</reference>
<dbReference type="Gene3D" id="3.40.50.360">
    <property type="match status" value="1"/>
</dbReference>
<evidence type="ECO:0000256" key="2">
    <source>
        <dbReference type="ARBA" id="ARBA00022643"/>
    </source>
</evidence>
<dbReference type="EMBL" id="DXEM01000039">
    <property type="protein sequence ID" value="HIX68979.1"/>
    <property type="molecule type" value="Genomic_DNA"/>
</dbReference>
<gene>
    <name evidence="4" type="ORF">H9735_12765</name>
</gene>
<comment type="caution">
    <text evidence="4">The sequence shown here is derived from an EMBL/GenBank/DDBJ whole genome shotgun (WGS) entry which is preliminary data.</text>
</comment>
<dbReference type="InterPro" id="IPR005025">
    <property type="entry name" value="FMN_Rdtase-like_dom"/>
</dbReference>
<dbReference type="SUPFAM" id="SSF52218">
    <property type="entry name" value="Flavoproteins"/>
    <property type="match status" value="1"/>
</dbReference>
<proteinExistence type="predicted"/>
<sequence>MAVKVLAISASPRKDGNSDVLCEQFLKGASEVGNEVEKISLRQMNITPCIACYGCSKSHKCVKEDDMHNILQKLIGADVIVLATPVYFYSMDAQMKTMIDRCLPRYQEIRDKDFYYIVTAAEPQHSAADETISGLRGYLRCLPGATKKGIIYGTGTWDKGDVYRHPSFEKAYEMGKTVGV</sequence>
<dbReference type="PANTHER" id="PTHR43278:SF2">
    <property type="entry name" value="IRON-SULFUR FLAVOPROTEIN"/>
    <property type="match status" value="1"/>
</dbReference>
<evidence type="ECO:0000259" key="3">
    <source>
        <dbReference type="Pfam" id="PF03358"/>
    </source>
</evidence>
<reference evidence="4" key="1">
    <citation type="journal article" date="2021" name="PeerJ">
        <title>Extensive microbial diversity within the chicken gut microbiome revealed by metagenomics and culture.</title>
        <authorList>
            <person name="Gilroy R."/>
            <person name="Ravi A."/>
            <person name="Getino M."/>
            <person name="Pursley I."/>
            <person name="Horton D.L."/>
            <person name="Alikhan N.F."/>
            <person name="Baker D."/>
            <person name="Gharbi K."/>
            <person name="Hall N."/>
            <person name="Watson M."/>
            <person name="Adriaenssens E.M."/>
            <person name="Foster-Nyarko E."/>
            <person name="Jarju S."/>
            <person name="Secka A."/>
            <person name="Antonio M."/>
            <person name="Oren A."/>
            <person name="Chaudhuri R.R."/>
            <person name="La Ragione R."/>
            <person name="Hildebrand F."/>
            <person name="Pallen M.J."/>
        </authorList>
    </citation>
    <scope>NUCLEOTIDE SEQUENCE</scope>
    <source>
        <strain evidence="4">CHK191-13928</strain>
    </source>
</reference>
<protein>
    <submittedName>
        <fullName evidence="4">Flavodoxin family protein</fullName>
    </submittedName>
</protein>
<organism evidence="4 5">
    <name type="scientific">Candidatus Anaerostipes excrementavium</name>
    <dbReference type="NCBI Taxonomy" id="2838463"/>
    <lineage>
        <taxon>Bacteria</taxon>
        <taxon>Bacillati</taxon>
        <taxon>Bacillota</taxon>
        <taxon>Clostridia</taxon>
        <taxon>Lachnospirales</taxon>
        <taxon>Lachnospiraceae</taxon>
        <taxon>Anaerostipes</taxon>
    </lineage>
</organism>